<proteinExistence type="predicted"/>
<accession>A0A327Z948</accession>
<dbReference type="Gene3D" id="3.30.750.24">
    <property type="entry name" value="STAS domain"/>
    <property type="match status" value="1"/>
</dbReference>
<keyword evidence="3" id="KW-1185">Reference proteome</keyword>
<dbReference type="InterPro" id="IPR002645">
    <property type="entry name" value="STAS_dom"/>
</dbReference>
<comment type="caution">
    <text evidence="2">The sequence shown here is derived from an EMBL/GenBank/DDBJ whole genome shotgun (WGS) entry which is preliminary data.</text>
</comment>
<evidence type="ECO:0000259" key="1">
    <source>
        <dbReference type="PROSITE" id="PS50801"/>
    </source>
</evidence>
<gene>
    <name evidence="2" type="ORF">B0I29_122150</name>
</gene>
<dbReference type="EMBL" id="QLMJ01000022">
    <property type="protein sequence ID" value="RAK27767.1"/>
    <property type="molecule type" value="Genomic_DNA"/>
</dbReference>
<evidence type="ECO:0000313" key="3">
    <source>
        <dbReference type="Proteomes" id="UP000249341"/>
    </source>
</evidence>
<dbReference type="Pfam" id="PF01740">
    <property type="entry name" value="STAS"/>
    <property type="match status" value="1"/>
</dbReference>
<dbReference type="OrthoDB" id="3295995at2"/>
<organism evidence="2 3">
    <name type="scientific">Actinoplanes lutulentus</name>
    <dbReference type="NCBI Taxonomy" id="1287878"/>
    <lineage>
        <taxon>Bacteria</taxon>
        <taxon>Bacillati</taxon>
        <taxon>Actinomycetota</taxon>
        <taxon>Actinomycetes</taxon>
        <taxon>Micromonosporales</taxon>
        <taxon>Micromonosporaceae</taxon>
        <taxon>Actinoplanes</taxon>
    </lineage>
</organism>
<dbReference type="PROSITE" id="PS50801">
    <property type="entry name" value="STAS"/>
    <property type="match status" value="1"/>
</dbReference>
<dbReference type="SUPFAM" id="SSF52091">
    <property type="entry name" value="SpoIIaa-like"/>
    <property type="match status" value="1"/>
</dbReference>
<protein>
    <submittedName>
        <fullName evidence="2">Anti-anti-sigma regulatory factor</fullName>
    </submittedName>
</protein>
<reference evidence="2 3" key="1">
    <citation type="submission" date="2018-06" db="EMBL/GenBank/DDBJ databases">
        <title>Genomic Encyclopedia of Type Strains, Phase III (KMG-III): the genomes of soil and plant-associated and newly described type strains.</title>
        <authorList>
            <person name="Whitman W."/>
        </authorList>
    </citation>
    <scope>NUCLEOTIDE SEQUENCE [LARGE SCALE GENOMIC DNA]</scope>
    <source>
        <strain evidence="2 3">CGMCC 4.7090</strain>
    </source>
</reference>
<evidence type="ECO:0000313" key="2">
    <source>
        <dbReference type="EMBL" id="RAK27767.1"/>
    </source>
</evidence>
<sequence length="123" mass="13616">MLTTHSPVIWTSEHDEILLVEIRDGIDEGVTAGLRDVLAWAVDRYEGVVVDLSAATTIDRSGLSVLLQIQERAHLRDSRIHFAEPSTALRAALAALNADEMFEMFSRRSEAMARLRDEGAAAR</sequence>
<dbReference type="InterPro" id="IPR036513">
    <property type="entry name" value="STAS_dom_sf"/>
</dbReference>
<feature type="domain" description="STAS" evidence="1">
    <location>
        <begin position="13"/>
        <end position="115"/>
    </location>
</feature>
<name>A0A327Z948_9ACTN</name>
<dbReference type="RefSeq" id="WP_111653860.1">
    <property type="nucleotide sequence ID" value="NZ_JACHWI010000008.1"/>
</dbReference>
<dbReference type="AlphaFoldDB" id="A0A327Z948"/>
<dbReference type="Proteomes" id="UP000249341">
    <property type="component" value="Unassembled WGS sequence"/>
</dbReference>
<dbReference type="CDD" id="cd07043">
    <property type="entry name" value="STAS_anti-anti-sigma_factors"/>
    <property type="match status" value="1"/>
</dbReference>